<keyword evidence="2" id="KW-1185">Reference proteome</keyword>
<dbReference type="RefSeq" id="WP_160659587.1">
    <property type="nucleotide sequence ID" value="NZ_BAABDV010000001.1"/>
</dbReference>
<dbReference type="Proteomes" id="UP000430272">
    <property type="component" value="Unassembled WGS sequence"/>
</dbReference>
<sequence length="127" mass="13306">MFALAQITALALAAHTPVAMTDEGQGSSFGTQELVEGRDAAAIRAIGADADQAAKDPALLINLAIAHARRGDDARARDLFEAAMMHDDRAELETADGKWVDSRALARKGLAMLDRGAFASTASIASR</sequence>
<proteinExistence type="predicted"/>
<accession>A0A844Y2F6</accession>
<dbReference type="OrthoDB" id="92543at2"/>
<evidence type="ECO:0000313" key="2">
    <source>
        <dbReference type="Proteomes" id="UP000430272"/>
    </source>
</evidence>
<dbReference type="EMBL" id="WTYD01000001">
    <property type="protein sequence ID" value="MXO52630.1"/>
    <property type="molecule type" value="Genomic_DNA"/>
</dbReference>
<evidence type="ECO:0008006" key="3">
    <source>
        <dbReference type="Google" id="ProtNLM"/>
    </source>
</evidence>
<dbReference type="AlphaFoldDB" id="A0A844Y2F6"/>
<name>A0A844Y2F6_9SPHN</name>
<organism evidence="1 2">
    <name type="scientific">Qipengyuania pelagi</name>
    <dbReference type="NCBI Taxonomy" id="994320"/>
    <lineage>
        <taxon>Bacteria</taxon>
        <taxon>Pseudomonadati</taxon>
        <taxon>Pseudomonadota</taxon>
        <taxon>Alphaproteobacteria</taxon>
        <taxon>Sphingomonadales</taxon>
        <taxon>Erythrobacteraceae</taxon>
        <taxon>Qipengyuania</taxon>
    </lineage>
</organism>
<reference evidence="1 2" key="1">
    <citation type="submission" date="2019-12" db="EMBL/GenBank/DDBJ databases">
        <title>Genomic-based taxomic classification of the family Erythrobacteraceae.</title>
        <authorList>
            <person name="Xu L."/>
        </authorList>
    </citation>
    <scope>NUCLEOTIDE SEQUENCE [LARGE SCALE GENOMIC DNA]</scope>
    <source>
        <strain evidence="1 2">JCM 17468</strain>
    </source>
</reference>
<protein>
    <recommendedName>
        <fullName evidence="3">Tetratricopeptide repeat protein</fullName>
    </recommendedName>
</protein>
<comment type="caution">
    <text evidence="1">The sequence shown here is derived from an EMBL/GenBank/DDBJ whole genome shotgun (WGS) entry which is preliminary data.</text>
</comment>
<gene>
    <name evidence="1" type="ORF">GRI47_01245</name>
</gene>
<evidence type="ECO:0000313" key="1">
    <source>
        <dbReference type="EMBL" id="MXO52630.1"/>
    </source>
</evidence>